<comment type="caution">
    <text evidence="1">The sequence shown here is derived from an EMBL/GenBank/DDBJ whole genome shotgun (WGS) entry which is preliminary data.</text>
</comment>
<reference evidence="1 2" key="1">
    <citation type="journal article" date="2016" name="Nat. Commun.">
        <title>Thousands of microbial genomes shed light on interconnected biogeochemical processes in an aquifer system.</title>
        <authorList>
            <person name="Anantharaman K."/>
            <person name="Brown C.T."/>
            <person name="Hug L.A."/>
            <person name="Sharon I."/>
            <person name="Castelle C.J."/>
            <person name="Probst A.J."/>
            <person name="Thomas B.C."/>
            <person name="Singh A."/>
            <person name="Wilkins M.J."/>
            <person name="Karaoz U."/>
            <person name="Brodie E.L."/>
            <person name="Williams K.H."/>
            <person name="Hubbard S.S."/>
            <person name="Banfield J.F."/>
        </authorList>
    </citation>
    <scope>NUCLEOTIDE SEQUENCE [LARGE SCALE GENOMIC DNA]</scope>
</reference>
<dbReference type="EMBL" id="MFYX01000064">
    <property type="protein sequence ID" value="OGK05023.1"/>
    <property type="molecule type" value="Genomic_DNA"/>
</dbReference>
<proteinExistence type="predicted"/>
<evidence type="ECO:0000313" key="2">
    <source>
        <dbReference type="Proteomes" id="UP000179243"/>
    </source>
</evidence>
<name>A0A1F7FEF7_UNCRA</name>
<gene>
    <name evidence="1" type="ORF">A2519_10135</name>
</gene>
<evidence type="ECO:0008006" key="3">
    <source>
        <dbReference type="Google" id="ProtNLM"/>
    </source>
</evidence>
<accession>A0A1F7FEF7</accession>
<dbReference type="Proteomes" id="UP000179243">
    <property type="component" value="Unassembled WGS sequence"/>
</dbReference>
<protein>
    <recommendedName>
        <fullName evidence="3">Secretion system C-terminal sorting domain-containing protein</fullName>
    </recommendedName>
</protein>
<sequence>MITRDKFQLFADSSYRIANYYERYNRFWSRVHTMDFILRRGETLRRYWQSDSGRVYIQREKVNLSNPNPYWAGNAATLDTMFNRPPYGPKSWVTPSNGGSVNSTGMGVLLYNPDLTTAADYRDGIFIDSNMVHTASGPVLAQNGTGYVIFRTYSPYIIIGKANNVVDKNDDADGAKVQYVTQGQTSVKISTNFGYVWQDLEQGTNLNAAKDITVQCYGRHEYFIKFEFTGTAGAAGLSGFGTETWLSVAPMSLPRLAQGTNTISYKTGDVKGENTVPIRFPVLLSDSGQTNSMIFNRSGTYNPFSLQNKLVGSMVFKITAPSTGKFKWVTLGASVVSGWNQTRTYTFSASSDNSSYQTVFNFSPEPPWYRHWQGHKDGTVDLPGYGNVLYARYSCATTSGHGINRIMVHAAYEDTVFPASDPVMVSYHYTENGVDREYSFSAFNDTARSLSIAGAVVNKYIDISNPASGSTGVKKKPEQIQKGGLDIEIWPNPFNPAVIITITNYPPRLTLGEAGEFQITNMELKIFNTQGKLVQDLTPGIRHSIPWDASDQPSGMYVIRAMVNGKILTKPCMLLK</sequence>
<dbReference type="AlphaFoldDB" id="A0A1F7FEF7"/>
<evidence type="ECO:0000313" key="1">
    <source>
        <dbReference type="EMBL" id="OGK05023.1"/>
    </source>
</evidence>
<organism evidence="1 2">
    <name type="scientific">Candidatus Raymondbacteria bacterium RIFOXYD12_FULL_49_13</name>
    <dbReference type="NCBI Taxonomy" id="1817890"/>
    <lineage>
        <taxon>Bacteria</taxon>
        <taxon>Raymondiibacteriota</taxon>
    </lineage>
</organism>